<gene>
    <name evidence="1" type="ORF">RHMOL_Rhmol08G0181100</name>
</gene>
<name>A0ACC0MPR4_RHOML</name>
<organism evidence="1 2">
    <name type="scientific">Rhododendron molle</name>
    <name type="common">Chinese azalea</name>
    <name type="synonym">Azalea mollis</name>
    <dbReference type="NCBI Taxonomy" id="49168"/>
    <lineage>
        <taxon>Eukaryota</taxon>
        <taxon>Viridiplantae</taxon>
        <taxon>Streptophyta</taxon>
        <taxon>Embryophyta</taxon>
        <taxon>Tracheophyta</taxon>
        <taxon>Spermatophyta</taxon>
        <taxon>Magnoliopsida</taxon>
        <taxon>eudicotyledons</taxon>
        <taxon>Gunneridae</taxon>
        <taxon>Pentapetalae</taxon>
        <taxon>asterids</taxon>
        <taxon>Ericales</taxon>
        <taxon>Ericaceae</taxon>
        <taxon>Ericoideae</taxon>
        <taxon>Rhodoreae</taxon>
        <taxon>Rhododendron</taxon>
    </lineage>
</organism>
<evidence type="ECO:0000313" key="1">
    <source>
        <dbReference type="EMBL" id="KAI8542960.1"/>
    </source>
</evidence>
<reference evidence="1" key="1">
    <citation type="submission" date="2022-02" db="EMBL/GenBank/DDBJ databases">
        <title>Plant Genome Project.</title>
        <authorList>
            <person name="Zhang R.-G."/>
        </authorList>
    </citation>
    <scope>NUCLEOTIDE SEQUENCE</scope>
    <source>
        <strain evidence="1">AT1</strain>
    </source>
</reference>
<keyword evidence="2" id="KW-1185">Reference proteome</keyword>
<protein>
    <submittedName>
        <fullName evidence="1">Uncharacterized protein</fullName>
    </submittedName>
</protein>
<proteinExistence type="predicted"/>
<comment type="caution">
    <text evidence="1">The sequence shown here is derived from an EMBL/GenBank/DDBJ whole genome shotgun (WGS) entry which is preliminary data.</text>
</comment>
<evidence type="ECO:0000313" key="2">
    <source>
        <dbReference type="Proteomes" id="UP001062846"/>
    </source>
</evidence>
<sequence length="111" mass="11788">MGRIDEDGPCEFGEDAVDEDDDVVESAPFTARRLFALLRPILPLLATLLNEIWMAGKAAGETVDLDDVECLCGSREATAEEEADGANEGVAEVAGSVDLDRDGECVATEEV</sequence>
<dbReference type="Proteomes" id="UP001062846">
    <property type="component" value="Chromosome 8"/>
</dbReference>
<accession>A0ACC0MPR4</accession>
<dbReference type="EMBL" id="CM046395">
    <property type="protein sequence ID" value="KAI8542960.1"/>
    <property type="molecule type" value="Genomic_DNA"/>
</dbReference>